<organism evidence="3 4">
    <name type="scientific">Chryseobacterium carnipullorum</name>
    <dbReference type="NCBI Taxonomy" id="1124835"/>
    <lineage>
        <taxon>Bacteria</taxon>
        <taxon>Pseudomonadati</taxon>
        <taxon>Bacteroidota</taxon>
        <taxon>Flavobacteriia</taxon>
        <taxon>Flavobacteriales</taxon>
        <taxon>Weeksellaceae</taxon>
        <taxon>Chryseobacterium group</taxon>
        <taxon>Chryseobacterium</taxon>
    </lineage>
</organism>
<accession>A0A3G6M8Z6</accession>
<evidence type="ECO:0000313" key="3">
    <source>
        <dbReference type="EMBL" id="AZA51387.1"/>
    </source>
</evidence>
<name>A0A3G6M8Z6_CHRCU</name>
<evidence type="ECO:0000259" key="2">
    <source>
        <dbReference type="Pfam" id="PF03374"/>
    </source>
</evidence>
<dbReference type="EMBL" id="CP033920">
    <property type="protein sequence ID" value="AZA51387.1"/>
    <property type="molecule type" value="Genomic_DNA"/>
</dbReference>
<proteinExistence type="predicted"/>
<reference evidence="4" key="1">
    <citation type="submission" date="2018-11" db="EMBL/GenBank/DDBJ databases">
        <title>Proposal to divide the Flavobacteriaceae and reorganize its genera based on Amino Acid Identity values calculated from whole genome sequences.</title>
        <authorList>
            <person name="Nicholson A.C."/>
            <person name="Gulvik C.A."/>
            <person name="Whitney A.M."/>
            <person name="Humrighouse B.W."/>
            <person name="Bell M."/>
            <person name="Holmes B."/>
            <person name="Steigerwalt A.G."/>
            <person name="Villarma A."/>
            <person name="Sheth M."/>
            <person name="Batra D."/>
            <person name="Pryor J."/>
            <person name="Bernardet J.-F."/>
            <person name="Hugo C."/>
            <person name="Kampfer P."/>
            <person name="Newman J."/>
            <person name="McQuiston J.R."/>
        </authorList>
    </citation>
    <scope>NUCLEOTIDE SEQUENCE [LARGE SCALE GENOMIC DNA]</scope>
    <source>
        <strain evidence="4">G0188</strain>
    </source>
</reference>
<feature type="coiled-coil region" evidence="1">
    <location>
        <begin position="40"/>
        <end position="67"/>
    </location>
</feature>
<dbReference type="AlphaFoldDB" id="A0A3G6M8Z6"/>
<keyword evidence="1" id="KW-0175">Coiled coil</keyword>
<evidence type="ECO:0000313" key="4">
    <source>
        <dbReference type="Proteomes" id="UP000273270"/>
    </source>
</evidence>
<dbReference type="GO" id="GO:0003677">
    <property type="term" value="F:DNA binding"/>
    <property type="evidence" value="ECO:0007669"/>
    <property type="project" value="InterPro"/>
</dbReference>
<feature type="domain" description="Antirepressor protein C-terminal" evidence="2">
    <location>
        <begin position="60"/>
        <end position="168"/>
    </location>
</feature>
<evidence type="ECO:0000256" key="1">
    <source>
        <dbReference type="SAM" id="Coils"/>
    </source>
</evidence>
<dbReference type="InterPro" id="IPR005039">
    <property type="entry name" value="Ant_C"/>
</dbReference>
<dbReference type="OrthoDB" id="9812611at2"/>
<dbReference type="Proteomes" id="UP000273270">
    <property type="component" value="Chromosome"/>
</dbReference>
<sequence>MLLTKMQTMDLMTGYKIELRIKVNRRWEQLENSKVQSVSRIDLARMVIEVEEENQRLQIEAKQNEHKVLVTDAVIGSTSSCLIGELAKVLSQNGYTIGQNRLFDWLRDNGYLGKIGERKNIPNQQYIEQGLFEIKKGVRSGKDGVLHQTTTPKVTGKGQVYFVNKFLNQ</sequence>
<dbReference type="Pfam" id="PF03374">
    <property type="entry name" value="ANT"/>
    <property type="match status" value="1"/>
</dbReference>
<dbReference type="KEGG" id="ccau:EG346_17095"/>
<keyword evidence="4" id="KW-1185">Reference proteome</keyword>
<gene>
    <name evidence="3" type="ORF">EG346_17095</name>
</gene>
<protein>
    <recommendedName>
        <fullName evidence="2">Antirepressor protein C-terminal domain-containing protein</fullName>
    </recommendedName>
</protein>